<proteinExistence type="predicted"/>
<comment type="caution">
    <text evidence="2">The sequence shown here is derived from an EMBL/GenBank/DDBJ whole genome shotgun (WGS) entry which is preliminary data.</text>
</comment>
<reference evidence="2" key="1">
    <citation type="submission" date="2020-10" db="EMBL/GenBank/DDBJ databases">
        <title>Chromosome-scale genome assembly of the Allis shad, Alosa alosa.</title>
        <authorList>
            <person name="Margot Z."/>
            <person name="Christophe K."/>
            <person name="Cabau C."/>
            <person name="Louis A."/>
            <person name="Berthelot C."/>
            <person name="Parey E."/>
            <person name="Roest Crollius H."/>
            <person name="Montfort J."/>
            <person name="Robinson-Rechavi M."/>
            <person name="Bucao C."/>
            <person name="Bouchez O."/>
            <person name="Gislard M."/>
            <person name="Lluch J."/>
            <person name="Milhes M."/>
            <person name="Lampietro C."/>
            <person name="Lopez Roques C."/>
            <person name="Donnadieu C."/>
            <person name="Braasch I."/>
            <person name="Desvignes T."/>
            <person name="Postlethwait J."/>
            <person name="Bobe J."/>
            <person name="Guiguen Y."/>
        </authorList>
    </citation>
    <scope>NUCLEOTIDE SEQUENCE</scope>
    <source>
        <strain evidence="2">M-15738</strain>
        <tissue evidence="2">Blood</tissue>
    </source>
</reference>
<dbReference type="AlphaFoldDB" id="A0AAV6H6V2"/>
<dbReference type="InterPro" id="IPR013783">
    <property type="entry name" value="Ig-like_fold"/>
</dbReference>
<evidence type="ECO:0000256" key="1">
    <source>
        <dbReference type="SAM" id="Phobius"/>
    </source>
</evidence>
<keyword evidence="1" id="KW-0812">Transmembrane</keyword>
<keyword evidence="1" id="KW-1133">Transmembrane helix</keyword>
<dbReference type="EMBL" id="JADWDJ010000003">
    <property type="protein sequence ID" value="KAG5282925.1"/>
    <property type="molecule type" value="Genomic_DNA"/>
</dbReference>
<feature type="non-terminal residue" evidence="2">
    <location>
        <position position="184"/>
    </location>
</feature>
<organism evidence="2 3">
    <name type="scientific">Alosa alosa</name>
    <name type="common">allis shad</name>
    <dbReference type="NCBI Taxonomy" id="278164"/>
    <lineage>
        <taxon>Eukaryota</taxon>
        <taxon>Metazoa</taxon>
        <taxon>Chordata</taxon>
        <taxon>Craniata</taxon>
        <taxon>Vertebrata</taxon>
        <taxon>Euteleostomi</taxon>
        <taxon>Actinopterygii</taxon>
        <taxon>Neopterygii</taxon>
        <taxon>Teleostei</taxon>
        <taxon>Clupei</taxon>
        <taxon>Clupeiformes</taxon>
        <taxon>Clupeoidei</taxon>
        <taxon>Clupeidae</taxon>
        <taxon>Alosa</taxon>
    </lineage>
</organism>
<dbReference type="Gene3D" id="2.60.40.10">
    <property type="entry name" value="Immunoglobulins"/>
    <property type="match status" value="1"/>
</dbReference>
<accession>A0AAV6H6V2</accession>
<sequence length="184" mass="20518">SVTPEDLVEVPLGQSTVLSCQLHLPPGSLAESCILVQTKDTREKEPSSLFVTGPEKEVEVLEQVLLYLRKGQEKPEFQSPLYRNRTSRWDGGDVSVQLWNVSVRDNNTVFQCFVTPGCQEYVLKREITLRTVERTDGVNQNPTVTVTAGVNQNFTVTAVVVPVLLLLLLGATAFRCVCTRIKRE</sequence>
<protein>
    <submittedName>
        <fullName evidence="2">Uncharacterized protein</fullName>
    </submittedName>
</protein>
<keyword evidence="1" id="KW-0472">Membrane</keyword>
<gene>
    <name evidence="2" type="ORF">AALO_G00036230</name>
</gene>
<keyword evidence="3" id="KW-1185">Reference proteome</keyword>
<evidence type="ECO:0000313" key="3">
    <source>
        <dbReference type="Proteomes" id="UP000823561"/>
    </source>
</evidence>
<dbReference type="Proteomes" id="UP000823561">
    <property type="component" value="Chromosome 3"/>
</dbReference>
<evidence type="ECO:0000313" key="2">
    <source>
        <dbReference type="EMBL" id="KAG5282925.1"/>
    </source>
</evidence>
<feature type="transmembrane region" description="Helical" evidence="1">
    <location>
        <begin position="154"/>
        <end position="178"/>
    </location>
</feature>
<name>A0AAV6H6V2_9TELE</name>
<feature type="non-terminal residue" evidence="2">
    <location>
        <position position="1"/>
    </location>
</feature>